<comment type="caution">
    <text evidence="2">The sequence shown here is derived from an EMBL/GenBank/DDBJ whole genome shotgun (WGS) entry which is preliminary data.</text>
</comment>
<feature type="transmembrane region" description="Helical" evidence="1">
    <location>
        <begin position="267"/>
        <end position="296"/>
    </location>
</feature>
<name>A0ABW4SD64_9BACL</name>
<organism evidence="2 3">
    <name type="scientific">Sporosarcina siberiensis</name>
    <dbReference type="NCBI Taxonomy" id="1365606"/>
    <lineage>
        <taxon>Bacteria</taxon>
        <taxon>Bacillati</taxon>
        <taxon>Bacillota</taxon>
        <taxon>Bacilli</taxon>
        <taxon>Bacillales</taxon>
        <taxon>Caryophanaceae</taxon>
        <taxon>Sporosarcina</taxon>
    </lineage>
</organism>
<gene>
    <name evidence="2" type="ORF">ACFSFY_00700</name>
</gene>
<proteinExistence type="predicted"/>
<keyword evidence="3" id="KW-1185">Reference proteome</keyword>
<evidence type="ECO:0000313" key="2">
    <source>
        <dbReference type="EMBL" id="MFD1926591.1"/>
    </source>
</evidence>
<dbReference type="InterPro" id="IPR014194">
    <property type="entry name" value="Spore_III_AE"/>
</dbReference>
<keyword evidence="1" id="KW-0472">Membrane</keyword>
<sequence length="299" mass="32432">MISFIETILGSVLSSFIIIIVGAFLALIINFIFPSFQRWTRMILFYLIIMVALKPAFDHLILIREIAKSVSMMFIGVYPVLTASMIAAGGAFGLLNFQPAMLLFANGAVVLADQVLIPLLTATLVFDLASRLLPEVPFTKMADLIRTTLLGAVSASVAAYSIFITAGGTMTWALSGLTSGPVKELISQNIPLIGSFVTDSMSTIGKYSSGVSIFAGGWLITTIWTVALLPSLKTLLTAFFYRWTAALIEPFAHEDLTGIIDDIGKTLFVLCAVSFLIAFAFIYTALFSIIFIKLIVTIR</sequence>
<feature type="transmembrane region" description="Helical" evidence="1">
    <location>
        <begin position="39"/>
        <end position="57"/>
    </location>
</feature>
<keyword evidence="1" id="KW-0812">Transmembrane</keyword>
<dbReference type="EMBL" id="JBHUGI010000002">
    <property type="protein sequence ID" value="MFD1926591.1"/>
    <property type="molecule type" value="Genomic_DNA"/>
</dbReference>
<dbReference type="Pfam" id="PF09546">
    <property type="entry name" value="Spore_III_AE"/>
    <property type="match status" value="1"/>
</dbReference>
<keyword evidence="1" id="KW-1133">Transmembrane helix</keyword>
<accession>A0ABW4SD64</accession>
<reference evidence="3" key="1">
    <citation type="journal article" date="2019" name="Int. J. Syst. Evol. Microbiol.">
        <title>The Global Catalogue of Microorganisms (GCM) 10K type strain sequencing project: providing services to taxonomists for standard genome sequencing and annotation.</title>
        <authorList>
            <consortium name="The Broad Institute Genomics Platform"/>
            <consortium name="The Broad Institute Genome Sequencing Center for Infectious Disease"/>
            <person name="Wu L."/>
            <person name="Ma J."/>
        </authorList>
    </citation>
    <scope>NUCLEOTIDE SEQUENCE [LARGE SCALE GENOMIC DNA]</scope>
    <source>
        <strain evidence="3">CGMCC 4.7177</strain>
    </source>
</reference>
<feature type="transmembrane region" description="Helical" evidence="1">
    <location>
        <begin position="149"/>
        <end position="174"/>
    </location>
</feature>
<feature type="transmembrane region" description="Helical" evidence="1">
    <location>
        <begin position="211"/>
        <end position="232"/>
    </location>
</feature>
<feature type="transmembrane region" description="Helical" evidence="1">
    <location>
        <begin position="69"/>
        <end position="95"/>
    </location>
</feature>
<evidence type="ECO:0000313" key="3">
    <source>
        <dbReference type="Proteomes" id="UP001597218"/>
    </source>
</evidence>
<dbReference type="RefSeq" id="WP_381535243.1">
    <property type="nucleotide sequence ID" value="NZ_JBHUGI010000002.1"/>
</dbReference>
<evidence type="ECO:0000256" key="1">
    <source>
        <dbReference type="SAM" id="Phobius"/>
    </source>
</evidence>
<feature type="transmembrane region" description="Helical" evidence="1">
    <location>
        <begin position="101"/>
        <end position="128"/>
    </location>
</feature>
<protein>
    <submittedName>
        <fullName evidence="2">Stage III sporulation protein AE</fullName>
    </submittedName>
</protein>
<dbReference type="Proteomes" id="UP001597218">
    <property type="component" value="Unassembled WGS sequence"/>
</dbReference>
<feature type="transmembrane region" description="Helical" evidence="1">
    <location>
        <begin position="12"/>
        <end position="33"/>
    </location>
</feature>